<dbReference type="AlphaFoldDB" id="Q0CAN7"/>
<dbReference type="HOGENOM" id="CLU_1354359_0_0_1"/>
<gene>
    <name evidence="2" type="ORF">ATEG_09247</name>
</gene>
<evidence type="ECO:0000256" key="1">
    <source>
        <dbReference type="SAM" id="MobiDB-lite"/>
    </source>
</evidence>
<dbReference type="Proteomes" id="UP000007963">
    <property type="component" value="Unassembled WGS sequence"/>
</dbReference>
<name>Q0CAN7_ASPTN</name>
<dbReference type="RefSeq" id="XP_001217869.1">
    <property type="nucleotide sequence ID" value="XM_001217868.1"/>
</dbReference>
<sequence length="202" mass="22770">MFHIPSIYRIPHTSDAAVLDQCFYQFNYRREQKFECGNSENPNNQAILKAYLVKKWSTARDKALAPIAGISLRGLDPICYKAPMHLQTYPRPYSTSRVSTGWAEPYPDCTAAPIDPRVSKPTIRPSSDPEHILINSNNDEEEDNGSGNNGESWKYNEDIEEGLNDPLILTADDEDRLPANGGQGPQTIFIIGTSPDRYLYLY</sequence>
<dbReference type="GeneID" id="4353720"/>
<organism evidence="2 3">
    <name type="scientific">Aspergillus terreus (strain NIH 2624 / FGSC A1156)</name>
    <dbReference type="NCBI Taxonomy" id="341663"/>
    <lineage>
        <taxon>Eukaryota</taxon>
        <taxon>Fungi</taxon>
        <taxon>Dikarya</taxon>
        <taxon>Ascomycota</taxon>
        <taxon>Pezizomycotina</taxon>
        <taxon>Eurotiomycetes</taxon>
        <taxon>Eurotiomycetidae</taxon>
        <taxon>Eurotiales</taxon>
        <taxon>Aspergillaceae</taxon>
        <taxon>Aspergillus</taxon>
        <taxon>Aspergillus subgen. Circumdati</taxon>
    </lineage>
</organism>
<evidence type="ECO:0000313" key="2">
    <source>
        <dbReference type="EMBL" id="EAU30384.1"/>
    </source>
</evidence>
<dbReference type="EMBL" id="CH476607">
    <property type="protein sequence ID" value="EAU30384.1"/>
    <property type="molecule type" value="Genomic_DNA"/>
</dbReference>
<reference evidence="3" key="1">
    <citation type="submission" date="2005-09" db="EMBL/GenBank/DDBJ databases">
        <title>Annotation of the Aspergillus terreus NIH2624 genome.</title>
        <authorList>
            <person name="Birren B.W."/>
            <person name="Lander E.S."/>
            <person name="Galagan J.E."/>
            <person name="Nusbaum C."/>
            <person name="Devon K."/>
            <person name="Henn M."/>
            <person name="Ma L.-J."/>
            <person name="Jaffe D.B."/>
            <person name="Butler J."/>
            <person name="Alvarez P."/>
            <person name="Gnerre S."/>
            <person name="Grabherr M."/>
            <person name="Kleber M."/>
            <person name="Mauceli E.W."/>
            <person name="Brockman W."/>
            <person name="Rounsley S."/>
            <person name="Young S.K."/>
            <person name="LaButti K."/>
            <person name="Pushparaj V."/>
            <person name="DeCaprio D."/>
            <person name="Crawford M."/>
            <person name="Koehrsen M."/>
            <person name="Engels R."/>
            <person name="Montgomery P."/>
            <person name="Pearson M."/>
            <person name="Howarth C."/>
            <person name="Larson L."/>
            <person name="Luoma S."/>
            <person name="White J."/>
            <person name="Alvarado L."/>
            <person name="Kodira C.D."/>
            <person name="Zeng Q."/>
            <person name="Oleary S."/>
            <person name="Yandava C."/>
            <person name="Denning D.W."/>
            <person name="Nierman W.C."/>
            <person name="Milne T."/>
            <person name="Madden K."/>
        </authorList>
    </citation>
    <scope>NUCLEOTIDE SEQUENCE [LARGE SCALE GENOMIC DNA]</scope>
    <source>
        <strain evidence="3">NIH 2624 / FGSC A1156</strain>
    </source>
</reference>
<feature type="region of interest" description="Disordered" evidence="1">
    <location>
        <begin position="111"/>
        <end position="154"/>
    </location>
</feature>
<proteinExistence type="predicted"/>
<protein>
    <submittedName>
        <fullName evidence="2">Uncharacterized protein</fullName>
    </submittedName>
</protein>
<accession>Q0CAN7</accession>
<evidence type="ECO:0000313" key="3">
    <source>
        <dbReference type="Proteomes" id="UP000007963"/>
    </source>
</evidence>
<dbReference type="VEuPathDB" id="FungiDB:ATEG_09247"/>